<feature type="transmembrane region" description="Helical" evidence="1">
    <location>
        <begin position="129"/>
        <end position="149"/>
    </location>
</feature>
<organism evidence="2 3">
    <name type="scientific">Aidingimonas halophila</name>
    <dbReference type="NCBI Taxonomy" id="574349"/>
    <lineage>
        <taxon>Bacteria</taxon>
        <taxon>Pseudomonadati</taxon>
        <taxon>Pseudomonadota</taxon>
        <taxon>Gammaproteobacteria</taxon>
        <taxon>Oceanospirillales</taxon>
        <taxon>Halomonadaceae</taxon>
        <taxon>Aidingimonas</taxon>
    </lineage>
</organism>
<dbReference type="Proteomes" id="UP000198500">
    <property type="component" value="Unassembled WGS sequence"/>
</dbReference>
<feature type="transmembrane region" description="Helical" evidence="1">
    <location>
        <begin position="71"/>
        <end position="89"/>
    </location>
</feature>
<keyword evidence="3" id="KW-1185">Reference proteome</keyword>
<dbReference type="AlphaFoldDB" id="A0A1H2QF42"/>
<evidence type="ECO:0000313" key="2">
    <source>
        <dbReference type="EMBL" id="SDW05039.1"/>
    </source>
</evidence>
<reference evidence="2 3" key="1">
    <citation type="submission" date="2016-10" db="EMBL/GenBank/DDBJ databases">
        <authorList>
            <person name="de Groot N.N."/>
        </authorList>
    </citation>
    <scope>NUCLEOTIDE SEQUENCE [LARGE SCALE GENOMIC DNA]</scope>
    <source>
        <strain evidence="2 3">DSM 19219</strain>
    </source>
</reference>
<evidence type="ECO:0008006" key="4">
    <source>
        <dbReference type="Google" id="ProtNLM"/>
    </source>
</evidence>
<feature type="transmembrane region" description="Helical" evidence="1">
    <location>
        <begin position="187"/>
        <end position="207"/>
    </location>
</feature>
<sequence length="250" mass="27163">MTPMDLSLLLGLALAHLIGDFLLQPGHWVDARQERGIQAPELYLHALVHAALSTAVLTLATLSAANGPSPGIVAGLVIVIGVSHTLIDLGKARLAPDRLRWFLLDQALHGLVLVGVWCAWLNSWQPLVFTWRWLASPDILMIILAYLLITRPMSIAINLAMQRWSAQLSEPGTLVAAGARIGILERFLILTLVLADQMTAIGFLLAAKSVLRFGELRNTQDRKLTEYVLLGTLLSFSATIGLGLMVTLAL</sequence>
<dbReference type="STRING" id="574349.SAMN05443545_10154"/>
<dbReference type="Pfam" id="PF11750">
    <property type="entry name" value="DUF3307"/>
    <property type="match status" value="1"/>
</dbReference>
<accession>A0A1H2QF42</accession>
<feature type="transmembrane region" description="Helical" evidence="1">
    <location>
        <begin position="43"/>
        <end position="65"/>
    </location>
</feature>
<evidence type="ECO:0000313" key="3">
    <source>
        <dbReference type="Proteomes" id="UP000198500"/>
    </source>
</evidence>
<name>A0A1H2QF42_9GAMM</name>
<dbReference type="RefSeq" id="WP_092567486.1">
    <property type="nucleotide sequence ID" value="NZ_BMXH01000001.1"/>
</dbReference>
<protein>
    <recommendedName>
        <fullName evidence="4">DUF3307 domain-containing protein</fullName>
    </recommendedName>
</protein>
<evidence type="ECO:0000256" key="1">
    <source>
        <dbReference type="SAM" id="Phobius"/>
    </source>
</evidence>
<proteinExistence type="predicted"/>
<dbReference type="EMBL" id="FNNI01000001">
    <property type="protein sequence ID" value="SDW05039.1"/>
    <property type="molecule type" value="Genomic_DNA"/>
</dbReference>
<keyword evidence="1" id="KW-0472">Membrane</keyword>
<gene>
    <name evidence="2" type="ORF">SAMN05443545_10154</name>
</gene>
<dbReference type="OrthoDB" id="8536716at2"/>
<keyword evidence="1" id="KW-1133">Transmembrane helix</keyword>
<feature type="transmembrane region" description="Helical" evidence="1">
    <location>
        <begin position="227"/>
        <end position="249"/>
    </location>
</feature>
<dbReference type="InterPro" id="IPR021737">
    <property type="entry name" value="Phage_phiKZ_Orf197"/>
</dbReference>
<keyword evidence="1" id="KW-0812">Transmembrane</keyword>
<feature type="transmembrane region" description="Helical" evidence="1">
    <location>
        <begin position="101"/>
        <end position="123"/>
    </location>
</feature>
<feature type="transmembrane region" description="Helical" evidence="1">
    <location>
        <begin position="6"/>
        <end position="23"/>
    </location>
</feature>